<dbReference type="PANTHER" id="PTHR10937:SF14">
    <property type="entry name" value="FRUCTOSELYSINE 6-PHOSPHATE DEGLYCASE"/>
    <property type="match status" value="1"/>
</dbReference>
<dbReference type="PIRSF" id="PIRSF009290">
    <property type="entry name" value="FrlB"/>
    <property type="match status" value="1"/>
</dbReference>
<accession>A0ABS7HKW0</accession>
<proteinExistence type="predicted"/>
<dbReference type="Pfam" id="PF01380">
    <property type="entry name" value="SIS"/>
    <property type="match status" value="1"/>
</dbReference>
<dbReference type="SUPFAM" id="SSF53697">
    <property type="entry name" value="SIS domain"/>
    <property type="match status" value="1"/>
</dbReference>
<sequence>MLNISELHHIDVQTGAVALAGEIRSAVHAALADGVQNVFFASAGGVAFLSLPAVKLLQERSTFPVYAPRAAELIENGNVNLGPESLVVFTSVSGTTKEAIAALEYARAKGARTLTLVGTAETPLATLADVSFFNETADDTSSENFLLQTLFVALAIIDYRGESPDWDTTLAEIQLLPNALVEVKRSFEDRAAALAEEIKDEQNHIITSAGNTWFEAWYYGMCILEEMQWVWTRPVHASDFFHGTLELVEDNVSVLLLKGEDGGRALEDRVEAFVPRFSSKLRVIDSRDFELPGVSAETRALVAPVVLAAALERLSAHLEVVRDHPLTTRRYYKRVSY</sequence>
<dbReference type="PROSITE" id="PS51464">
    <property type="entry name" value="SIS"/>
    <property type="match status" value="1"/>
</dbReference>
<dbReference type="InterPro" id="IPR046348">
    <property type="entry name" value="SIS_dom_sf"/>
</dbReference>
<dbReference type="InterPro" id="IPR024713">
    <property type="entry name" value="Fructosamine_deglycase_FrlB"/>
</dbReference>
<dbReference type="PANTHER" id="PTHR10937">
    <property type="entry name" value="GLUCOSAMINE--FRUCTOSE-6-PHOSPHATE AMINOTRANSFERASE, ISOMERIZING"/>
    <property type="match status" value="1"/>
</dbReference>
<reference evidence="2 3" key="1">
    <citation type="journal article" date="2021" name="MBio">
        <title>Poor Competitiveness of Bradyrhizobium in Pigeon Pea Root Colonization in Indian Soils.</title>
        <authorList>
            <person name="Chalasani D."/>
            <person name="Basu A."/>
            <person name="Pullabhotla S.V.S.R.N."/>
            <person name="Jorrin B."/>
            <person name="Neal A.L."/>
            <person name="Poole P.S."/>
            <person name="Podile A.R."/>
            <person name="Tkacz A."/>
        </authorList>
    </citation>
    <scope>NUCLEOTIDE SEQUENCE [LARGE SCALE GENOMIC DNA]</scope>
    <source>
        <strain evidence="2 3">HU14</strain>
    </source>
</reference>
<name>A0ABS7HKW0_9MICO</name>
<dbReference type="InterPro" id="IPR001347">
    <property type="entry name" value="SIS_dom"/>
</dbReference>
<dbReference type="RefSeq" id="WP_220299791.1">
    <property type="nucleotide sequence ID" value="NZ_JAEUAW010000003.1"/>
</dbReference>
<evidence type="ECO:0000259" key="1">
    <source>
        <dbReference type="PROSITE" id="PS51464"/>
    </source>
</evidence>
<dbReference type="Gene3D" id="3.40.50.10490">
    <property type="entry name" value="Glucose-6-phosphate isomerase like protein, domain 1"/>
    <property type="match status" value="2"/>
</dbReference>
<dbReference type="EMBL" id="JAEUAW010000003">
    <property type="protein sequence ID" value="MBW9093070.1"/>
    <property type="molecule type" value="Genomic_DNA"/>
</dbReference>
<dbReference type="Proteomes" id="UP001196843">
    <property type="component" value="Unassembled WGS sequence"/>
</dbReference>
<organism evidence="2 3">
    <name type="scientific">Microbacterium jejuense</name>
    <dbReference type="NCBI Taxonomy" id="1263637"/>
    <lineage>
        <taxon>Bacteria</taxon>
        <taxon>Bacillati</taxon>
        <taxon>Actinomycetota</taxon>
        <taxon>Actinomycetes</taxon>
        <taxon>Micrococcales</taxon>
        <taxon>Microbacteriaceae</taxon>
        <taxon>Microbacterium</taxon>
    </lineage>
</organism>
<gene>
    <name evidence="2" type="ORF">JNB62_05190</name>
</gene>
<protein>
    <submittedName>
        <fullName evidence="2">SIS domain-containing protein</fullName>
    </submittedName>
</protein>
<evidence type="ECO:0000313" key="3">
    <source>
        <dbReference type="Proteomes" id="UP001196843"/>
    </source>
</evidence>
<comment type="caution">
    <text evidence="2">The sequence shown here is derived from an EMBL/GenBank/DDBJ whole genome shotgun (WGS) entry which is preliminary data.</text>
</comment>
<keyword evidence="3" id="KW-1185">Reference proteome</keyword>
<evidence type="ECO:0000313" key="2">
    <source>
        <dbReference type="EMBL" id="MBW9093070.1"/>
    </source>
</evidence>
<feature type="domain" description="SIS" evidence="1">
    <location>
        <begin position="27"/>
        <end position="167"/>
    </location>
</feature>